<dbReference type="InterPro" id="IPR013658">
    <property type="entry name" value="SGL"/>
</dbReference>
<dbReference type="AlphaFoldDB" id="A0A852RFE0"/>
<evidence type="ECO:0000313" key="6">
    <source>
        <dbReference type="Proteomes" id="UP000586095"/>
    </source>
</evidence>
<evidence type="ECO:0000256" key="2">
    <source>
        <dbReference type="PIRSR" id="PIRSR605511-1"/>
    </source>
</evidence>
<comment type="caution">
    <text evidence="5">The sequence shown here is derived from an EMBL/GenBank/DDBJ whole genome shotgun (WGS) entry which is preliminary data.</text>
</comment>
<dbReference type="GO" id="GO:0004341">
    <property type="term" value="F:gluconolactonase activity"/>
    <property type="evidence" value="ECO:0007669"/>
    <property type="project" value="TreeGrafter"/>
</dbReference>
<dbReference type="EMBL" id="JACCBD010000001">
    <property type="protein sequence ID" value="NYD28076.1"/>
    <property type="molecule type" value="Genomic_DNA"/>
</dbReference>
<dbReference type="GO" id="GO:0005509">
    <property type="term" value="F:calcium ion binding"/>
    <property type="evidence" value="ECO:0007669"/>
    <property type="project" value="TreeGrafter"/>
</dbReference>
<sequence length="284" mass="30591">MEARQVFAAGAELGEGPVWHDGSLYWVDIPNGRLHRSDAEGTALVHEANGTLSKALPCDNGGFALLLNDRIEFHDSAWNLVRSVRVLPEDSDMRLSDGTVGAGGEIWFGTMRRDMQPGGSLWRLRPIDSAPTECVTGVGMPNGIAFSPDLSTLYFVDSHEGTISSFEYDPVHHTVGQGRVLVSIDDGPPDGISVDAAGSIWVALWSQGCLRRLELDGSWSQEILLPCRNVTSCEFGGDSLQTLYITSATAALDAQQRREQPQAGSVFGITLPVGGITARKARVK</sequence>
<dbReference type="Gene3D" id="2.120.10.30">
    <property type="entry name" value="TolB, C-terminal domain"/>
    <property type="match status" value="1"/>
</dbReference>
<gene>
    <name evidence="5" type="ORF">BJ960_002879</name>
</gene>
<keyword evidence="6" id="KW-1185">Reference proteome</keyword>
<dbReference type="PANTHER" id="PTHR10907:SF47">
    <property type="entry name" value="REGUCALCIN"/>
    <property type="match status" value="1"/>
</dbReference>
<feature type="binding site" evidence="3">
    <location>
        <position position="15"/>
    </location>
    <ligand>
        <name>a divalent metal cation</name>
        <dbReference type="ChEBI" id="CHEBI:60240"/>
    </ligand>
</feature>
<dbReference type="GO" id="GO:0019853">
    <property type="term" value="P:L-ascorbic acid biosynthetic process"/>
    <property type="evidence" value="ECO:0007669"/>
    <property type="project" value="TreeGrafter"/>
</dbReference>
<dbReference type="InterPro" id="IPR005511">
    <property type="entry name" value="SMP-30"/>
</dbReference>
<evidence type="ECO:0000256" key="1">
    <source>
        <dbReference type="ARBA" id="ARBA00008853"/>
    </source>
</evidence>
<evidence type="ECO:0000313" key="5">
    <source>
        <dbReference type="EMBL" id="NYD28076.1"/>
    </source>
</evidence>
<accession>A0A852RFE0</accession>
<dbReference type="PANTHER" id="PTHR10907">
    <property type="entry name" value="REGUCALCIN"/>
    <property type="match status" value="1"/>
</dbReference>
<dbReference type="Pfam" id="PF08450">
    <property type="entry name" value="SGL"/>
    <property type="match status" value="1"/>
</dbReference>
<evidence type="ECO:0000256" key="3">
    <source>
        <dbReference type="PIRSR" id="PIRSR605511-2"/>
    </source>
</evidence>
<dbReference type="PRINTS" id="PR01790">
    <property type="entry name" value="SMP30FAMILY"/>
</dbReference>
<organism evidence="5 6">
    <name type="scientific">Leucobacter aridicollis</name>
    <dbReference type="NCBI Taxonomy" id="283878"/>
    <lineage>
        <taxon>Bacteria</taxon>
        <taxon>Bacillati</taxon>
        <taxon>Actinomycetota</taxon>
        <taxon>Actinomycetes</taxon>
        <taxon>Micrococcales</taxon>
        <taxon>Microbacteriaceae</taxon>
        <taxon>Leucobacter</taxon>
    </lineage>
</organism>
<name>A0A852RFE0_9MICO</name>
<dbReference type="SUPFAM" id="SSF63829">
    <property type="entry name" value="Calcium-dependent phosphotriesterase"/>
    <property type="match status" value="1"/>
</dbReference>
<dbReference type="Proteomes" id="UP000586095">
    <property type="component" value="Unassembled WGS sequence"/>
</dbReference>
<evidence type="ECO:0000259" key="4">
    <source>
        <dbReference type="Pfam" id="PF08450"/>
    </source>
</evidence>
<protein>
    <submittedName>
        <fullName evidence="5">Sugar lactone lactonase YvrE</fullName>
    </submittedName>
</protein>
<keyword evidence="3" id="KW-0479">Metal-binding</keyword>
<feature type="active site" description="Proton donor/acceptor" evidence="2">
    <location>
        <position position="190"/>
    </location>
</feature>
<dbReference type="InterPro" id="IPR011042">
    <property type="entry name" value="6-blade_b-propeller_TolB-like"/>
</dbReference>
<comment type="similarity">
    <text evidence="1">Belongs to the SMP-30/CGR1 family.</text>
</comment>
<comment type="cofactor">
    <cofactor evidence="3">
        <name>Zn(2+)</name>
        <dbReference type="ChEBI" id="CHEBI:29105"/>
    </cofactor>
    <text evidence="3">Binds 1 divalent metal cation per subunit.</text>
</comment>
<keyword evidence="3" id="KW-0862">Zinc</keyword>
<feature type="binding site" evidence="3">
    <location>
        <position position="190"/>
    </location>
    <ligand>
        <name>a divalent metal cation</name>
        <dbReference type="ChEBI" id="CHEBI:60240"/>
    </ligand>
</feature>
<feature type="domain" description="SMP-30/Gluconolactonase/LRE-like region" evidence="4">
    <location>
        <begin position="13"/>
        <end position="249"/>
    </location>
</feature>
<feature type="binding site" evidence="3">
    <location>
        <position position="94"/>
    </location>
    <ligand>
        <name>substrate</name>
    </ligand>
</feature>
<feature type="binding site" evidence="3">
    <location>
        <position position="114"/>
    </location>
    <ligand>
        <name>substrate</name>
    </ligand>
</feature>
<dbReference type="RefSeq" id="WP_185987800.1">
    <property type="nucleotide sequence ID" value="NZ_BAAALZ010000001.1"/>
</dbReference>
<reference evidence="5 6" key="1">
    <citation type="submission" date="2020-07" db="EMBL/GenBank/DDBJ databases">
        <title>Sequencing the genomes of 1000 actinobacteria strains.</title>
        <authorList>
            <person name="Klenk H.-P."/>
        </authorList>
    </citation>
    <scope>NUCLEOTIDE SEQUENCE [LARGE SCALE GENOMIC DNA]</scope>
    <source>
        <strain evidence="5 6">DSM 17380</strain>
    </source>
</reference>
<proteinExistence type="inferred from homology"/>
<feature type="binding site" evidence="3">
    <location>
        <position position="142"/>
    </location>
    <ligand>
        <name>a divalent metal cation</name>
        <dbReference type="ChEBI" id="CHEBI:60240"/>
    </ligand>
</feature>